<evidence type="ECO:0000313" key="3">
    <source>
        <dbReference type="Proteomes" id="UP000226442"/>
    </source>
</evidence>
<evidence type="ECO:0000313" key="2">
    <source>
        <dbReference type="EMBL" id="PHX57353.1"/>
    </source>
</evidence>
<evidence type="ECO:0000259" key="1">
    <source>
        <dbReference type="Pfam" id="PF21814"/>
    </source>
</evidence>
<comment type="caution">
    <text evidence="2">The sequence shown here is derived from an EMBL/GenBank/DDBJ whole genome shotgun (WGS) entry which is preliminary data.</text>
</comment>
<dbReference type="Proteomes" id="UP000226442">
    <property type="component" value="Unassembled WGS sequence"/>
</dbReference>
<dbReference type="RefSeq" id="WP_096829689.1">
    <property type="nucleotide sequence ID" value="NZ_NXIB02000002.1"/>
</dbReference>
<name>A0A2G4F6D6_9CYAN</name>
<dbReference type="AlphaFoldDB" id="A0A2G4F6D6"/>
<feature type="domain" description="DUF6883" evidence="1">
    <location>
        <begin position="2"/>
        <end position="110"/>
    </location>
</feature>
<dbReference type="EMBL" id="NXIB02000002">
    <property type="protein sequence ID" value="PHX57353.1"/>
    <property type="molecule type" value="Genomic_DNA"/>
</dbReference>
<gene>
    <name evidence="2" type="ORF">CP500_000810</name>
</gene>
<reference evidence="2" key="1">
    <citation type="submission" date="2017-10" db="EMBL/GenBank/DDBJ databases">
        <title>Draft genome sequence of the planktic cyanobacteria Tychonema bourrellyi isolated from alpine lentic freshwater.</title>
        <authorList>
            <person name="Tett A."/>
            <person name="Armanini F."/>
            <person name="Asnicar F."/>
            <person name="Boscaini A."/>
            <person name="Pasolli E."/>
            <person name="Zolfo M."/>
            <person name="Donati C."/>
            <person name="Salmaso N."/>
            <person name="Segata N."/>
        </authorList>
    </citation>
    <scope>NUCLEOTIDE SEQUENCE</scope>
    <source>
        <strain evidence="2">FEM_GT703</strain>
    </source>
</reference>
<keyword evidence="3" id="KW-1185">Reference proteome</keyword>
<dbReference type="InterPro" id="IPR049250">
    <property type="entry name" value="DUF6883"/>
</dbReference>
<accession>A0A2G4F6D6</accession>
<protein>
    <recommendedName>
        <fullName evidence="1">DUF6883 domain-containing protein</fullName>
    </recommendedName>
</protein>
<proteinExistence type="predicted"/>
<dbReference type="OrthoDB" id="5801353at2"/>
<sequence length="111" mass="12658">MKLPNYERAVVPQKKITEYLLSLTHRDGKSKAKFFLRFSFSVDAWEIMATALVRHAADHELAKIEESPFGTRYVIEGEMLAADGRKPFVRSVWFIETGGDIPRLVSAYPPD</sequence>
<organism evidence="2 3">
    <name type="scientific">Tychonema bourrellyi FEM_GT703</name>
    <dbReference type="NCBI Taxonomy" id="2040638"/>
    <lineage>
        <taxon>Bacteria</taxon>
        <taxon>Bacillati</taxon>
        <taxon>Cyanobacteriota</taxon>
        <taxon>Cyanophyceae</taxon>
        <taxon>Oscillatoriophycideae</taxon>
        <taxon>Oscillatoriales</taxon>
        <taxon>Microcoleaceae</taxon>
        <taxon>Tychonema</taxon>
    </lineage>
</organism>
<dbReference type="Pfam" id="PF21814">
    <property type="entry name" value="DUF6883"/>
    <property type="match status" value="1"/>
</dbReference>